<dbReference type="Gene3D" id="1.10.3730.20">
    <property type="match status" value="1"/>
</dbReference>
<dbReference type="GO" id="GO:0015144">
    <property type="term" value="F:carbohydrate transmembrane transporter activity"/>
    <property type="evidence" value="ECO:0007669"/>
    <property type="project" value="InterPro"/>
</dbReference>
<feature type="transmembrane region" description="Helical" evidence="6">
    <location>
        <begin position="212"/>
        <end position="234"/>
    </location>
</feature>
<proteinExistence type="inferred from homology"/>
<dbReference type="InterPro" id="IPR012435">
    <property type="entry name" value="TMEM144"/>
</dbReference>
<organism evidence="7 8">
    <name type="scientific">Caenorhabditis japonica</name>
    <dbReference type="NCBI Taxonomy" id="281687"/>
    <lineage>
        <taxon>Eukaryota</taxon>
        <taxon>Metazoa</taxon>
        <taxon>Ecdysozoa</taxon>
        <taxon>Nematoda</taxon>
        <taxon>Chromadorea</taxon>
        <taxon>Rhabditida</taxon>
        <taxon>Rhabditina</taxon>
        <taxon>Rhabditomorpha</taxon>
        <taxon>Rhabditoidea</taxon>
        <taxon>Rhabditidae</taxon>
        <taxon>Peloderinae</taxon>
        <taxon>Caenorhabditis</taxon>
    </lineage>
</organism>
<evidence type="ECO:0000256" key="1">
    <source>
        <dbReference type="ARBA" id="ARBA00004141"/>
    </source>
</evidence>
<dbReference type="Pfam" id="PF07857">
    <property type="entry name" value="TMEM144"/>
    <property type="match status" value="1"/>
</dbReference>
<dbReference type="Proteomes" id="UP000005237">
    <property type="component" value="Unassembled WGS sequence"/>
</dbReference>
<feature type="transmembrane region" description="Helical" evidence="6">
    <location>
        <begin position="274"/>
        <end position="296"/>
    </location>
</feature>
<feature type="transmembrane region" description="Helical" evidence="6">
    <location>
        <begin position="36"/>
        <end position="57"/>
    </location>
</feature>
<feature type="transmembrane region" description="Helical" evidence="6">
    <location>
        <begin position="90"/>
        <end position="111"/>
    </location>
</feature>
<dbReference type="InterPro" id="IPR037185">
    <property type="entry name" value="EmrE-like"/>
</dbReference>
<feature type="transmembrane region" description="Helical" evidence="6">
    <location>
        <begin position="6"/>
        <end position="24"/>
    </location>
</feature>
<dbReference type="PANTHER" id="PTHR16119">
    <property type="entry name" value="TRANSMEMBRANE PROTEIN 144"/>
    <property type="match status" value="1"/>
</dbReference>
<evidence type="ECO:0008006" key="9">
    <source>
        <dbReference type="Google" id="ProtNLM"/>
    </source>
</evidence>
<evidence type="ECO:0000256" key="3">
    <source>
        <dbReference type="ARBA" id="ARBA00022692"/>
    </source>
</evidence>
<protein>
    <recommendedName>
        <fullName evidence="9">Transmembrane protein 144</fullName>
    </recommendedName>
</protein>
<name>A0A8R1DUG3_CAEJA</name>
<dbReference type="SUPFAM" id="SSF103481">
    <property type="entry name" value="Multidrug resistance efflux transporter EmrE"/>
    <property type="match status" value="1"/>
</dbReference>
<sequence>MEKDTSLGIVCAVISAITFGSTYVPLKWFHKGDGIYFQWVQSLGQLLVGVAVALTTAPAPLHPIAMLSGMFYSIGNSLTVFIMDGIGLAIGYLLWNTVTCVVGWAVTRFGLFANPQQSPKSDWLNILGVVTVCVGGAVYAPIKHIPSKVRPAPWSLADDYKTDSLVTKEISISRRILCLFLTIFVGFLYGNFLTPINYIIANEEGAIPDVRAYILSYCLGSFVTSTVIFFLYSIAMKNVPLVNAELSMPSLVSGILYGIAITTFFMANQHLDQVIAYPILSKAPGIIVSLWAIFLFKEIQGRRDIIQLYIGVIVTLIGIAFISLSKVEF</sequence>
<dbReference type="AlphaFoldDB" id="A0A8R1DUG3"/>
<evidence type="ECO:0000313" key="7">
    <source>
        <dbReference type="EnsemblMetazoa" id="CJA11927.1"/>
    </source>
</evidence>
<dbReference type="OMA" id="IGYLLWN"/>
<reference evidence="8" key="1">
    <citation type="submission" date="2010-08" db="EMBL/GenBank/DDBJ databases">
        <authorList>
            <consortium name="Caenorhabditis japonica Sequencing Consortium"/>
            <person name="Wilson R.K."/>
        </authorList>
    </citation>
    <scope>NUCLEOTIDE SEQUENCE [LARGE SCALE GENOMIC DNA]</scope>
    <source>
        <strain evidence="8">DF5081</strain>
    </source>
</reference>
<feature type="transmembrane region" description="Helical" evidence="6">
    <location>
        <begin position="308"/>
        <end position="327"/>
    </location>
</feature>
<evidence type="ECO:0000256" key="6">
    <source>
        <dbReference type="SAM" id="Phobius"/>
    </source>
</evidence>
<comment type="subcellular location">
    <subcellularLocation>
        <location evidence="1">Membrane</location>
        <topology evidence="1">Multi-pass membrane protein</topology>
    </subcellularLocation>
</comment>
<keyword evidence="4 6" id="KW-1133">Transmembrane helix</keyword>
<feature type="transmembrane region" description="Helical" evidence="6">
    <location>
        <begin position="123"/>
        <end position="142"/>
    </location>
</feature>
<dbReference type="InterPro" id="IPR010651">
    <property type="entry name" value="Sugar_transport"/>
</dbReference>
<reference evidence="7" key="2">
    <citation type="submission" date="2022-06" db="UniProtKB">
        <authorList>
            <consortium name="EnsemblMetazoa"/>
        </authorList>
    </citation>
    <scope>IDENTIFICATION</scope>
    <source>
        <strain evidence="7">DF5081</strain>
    </source>
</reference>
<evidence type="ECO:0000256" key="2">
    <source>
        <dbReference type="ARBA" id="ARBA00005731"/>
    </source>
</evidence>
<keyword evidence="5 6" id="KW-0472">Membrane</keyword>
<accession>A0A8R1DUG3</accession>
<comment type="similarity">
    <text evidence="2">Belongs to the TMEM144 family.</text>
</comment>
<keyword evidence="3 6" id="KW-0812">Transmembrane</keyword>
<dbReference type="PANTHER" id="PTHR16119:SF13">
    <property type="entry name" value="TRANSMEMBRANE PROTEIN 144 HOMOLOG"/>
    <property type="match status" value="1"/>
</dbReference>
<dbReference type="GO" id="GO:0016020">
    <property type="term" value="C:membrane"/>
    <property type="evidence" value="ECO:0007669"/>
    <property type="project" value="UniProtKB-SubCell"/>
</dbReference>
<feature type="transmembrane region" description="Helical" evidence="6">
    <location>
        <begin position="176"/>
        <end position="200"/>
    </location>
</feature>
<dbReference type="EnsemblMetazoa" id="CJA11927.1">
    <property type="protein sequence ID" value="CJA11927.1"/>
    <property type="gene ID" value="WBGene00131131"/>
</dbReference>
<evidence type="ECO:0000256" key="4">
    <source>
        <dbReference type="ARBA" id="ARBA00022989"/>
    </source>
</evidence>
<feature type="transmembrane region" description="Helical" evidence="6">
    <location>
        <begin position="246"/>
        <end position="268"/>
    </location>
</feature>
<evidence type="ECO:0000256" key="5">
    <source>
        <dbReference type="ARBA" id="ARBA00023136"/>
    </source>
</evidence>
<evidence type="ECO:0000313" key="8">
    <source>
        <dbReference type="Proteomes" id="UP000005237"/>
    </source>
</evidence>
<keyword evidence="8" id="KW-1185">Reference proteome</keyword>